<gene>
    <name evidence="5" type="ORF">ZYGR_0AY01350</name>
</gene>
<evidence type="ECO:0000256" key="2">
    <source>
        <dbReference type="ARBA" id="ARBA00022771"/>
    </source>
</evidence>
<reference evidence="5 6" key="1">
    <citation type="submission" date="2016-08" db="EMBL/GenBank/DDBJ databases">
        <title>Draft genome sequence of allopolyploid Zygosaccharomyces rouxii.</title>
        <authorList>
            <person name="Watanabe J."/>
            <person name="Uehara K."/>
            <person name="Mogi Y."/>
            <person name="Tsukioka Y."/>
        </authorList>
    </citation>
    <scope>NUCLEOTIDE SEQUENCE [LARGE SCALE GENOMIC DNA]</scope>
    <source>
        <strain evidence="5 6">NBRC 110957</strain>
    </source>
</reference>
<evidence type="ECO:0000256" key="1">
    <source>
        <dbReference type="ARBA" id="ARBA00022723"/>
    </source>
</evidence>
<dbReference type="PANTHER" id="PTHR13513:SF9">
    <property type="entry name" value="E3 UBIQUITIN-PROTEIN LIGASE UBR7-RELATED"/>
    <property type="match status" value="1"/>
</dbReference>
<accession>A0A1Q3AJQ3</accession>
<dbReference type="GO" id="GO:0005737">
    <property type="term" value="C:cytoplasm"/>
    <property type="evidence" value="ECO:0007669"/>
    <property type="project" value="TreeGrafter"/>
</dbReference>
<dbReference type="InterPro" id="IPR040204">
    <property type="entry name" value="UBR7"/>
</dbReference>
<dbReference type="SUPFAM" id="SSF57903">
    <property type="entry name" value="FYVE/PHD zinc finger"/>
    <property type="match status" value="1"/>
</dbReference>
<keyword evidence="2" id="KW-0863">Zinc-finger</keyword>
<dbReference type="AlphaFoldDB" id="A0A1Q3AJQ3"/>
<sequence>MNFLNRHIDTTNHHFHLYEKETLKVFNYWVKAHLSMSDLSASEYISHQDELEQEARELMPWDPKTCTYEMGPLKQSVFACRTHKNIGLCYSCSIQCHTKCDIVELFTKRHFTCDCGTERDDQEPGEEGFRCQLRRNRESDVPSFTNRYGQNFRGLFCECEKEYDPESNDTMIQCILGTECNEDWYHDSCIGRKIPPLESFDAYICWKCAKKYDYYFKRILSHSLGEKIIAHTLVHGGKDDDKEDIKSTRGMKRSADEMDQQTNNGEYSIFLKEGFSEVLGELKDSIKDHNDKLYLFLNDLVPFLIKDEPVYEPVDDGEDTPDDLVSNVLRNAMHREQAIAGISAFNALKMKLNEFLKPFAETGNVVKEEDIKGFFQRPEETSK</sequence>
<keyword evidence="1" id="KW-0479">Metal-binding</keyword>
<proteinExistence type="predicted"/>
<evidence type="ECO:0000313" key="5">
    <source>
        <dbReference type="EMBL" id="GAV55743.1"/>
    </source>
</evidence>
<organism evidence="5 6">
    <name type="scientific">Zygosaccharomyces rouxii</name>
    <dbReference type="NCBI Taxonomy" id="4956"/>
    <lineage>
        <taxon>Eukaryota</taxon>
        <taxon>Fungi</taxon>
        <taxon>Dikarya</taxon>
        <taxon>Ascomycota</taxon>
        <taxon>Saccharomycotina</taxon>
        <taxon>Saccharomycetes</taxon>
        <taxon>Saccharomycetales</taxon>
        <taxon>Saccharomycetaceae</taxon>
        <taxon>Zygosaccharomyces</taxon>
    </lineage>
</organism>
<dbReference type="InterPro" id="IPR047506">
    <property type="entry name" value="UBR7-like_UBR-box"/>
</dbReference>
<dbReference type="OrthoDB" id="5795902at2759"/>
<dbReference type="Gene3D" id="2.60.120.650">
    <property type="entry name" value="Cupin"/>
    <property type="match status" value="1"/>
</dbReference>
<evidence type="ECO:0000313" key="6">
    <source>
        <dbReference type="Proteomes" id="UP000187013"/>
    </source>
</evidence>
<dbReference type="GO" id="GO:0008270">
    <property type="term" value="F:zinc ion binding"/>
    <property type="evidence" value="ECO:0007669"/>
    <property type="project" value="UniProtKB-KW"/>
</dbReference>
<dbReference type="PANTHER" id="PTHR13513">
    <property type="entry name" value="E3 UBIQUITIN-PROTEIN LIGASE UBR7"/>
    <property type="match status" value="1"/>
</dbReference>
<evidence type="ECO:0000259" key="4">
    <source>
        <dbReference type="SMART" id="SM00396"/>
    </source>
</evidence>
<dbReference type="EMBL" id="BDGX01000051">
    <property type="protein sequence ID" value="GAV55743.1"/>
    <property type="molecule type" value="Genomic_DNA"/>
</dbReference>
<keyword evidence="3" id="KW-0862">Zinc</keyword>
<dbReference type="InterPro" id="IPR011011">
    <property type="entry name" value="Znf_FYVE_PHD"/>
</dbReference>
<dbReference type="Pfam" id="PF02207">
    <property type="entry name" value="zf-UBR"/>
    <property type="match status" value="1"/>
</dbReference>
<dbReference type="Proteomes" id="UP000187013">
    <property type="component" value="Unassembled WGS sequence"/>
</dbReference>
<feature type="domain" description="UBR-type" evidence="4">
    <location>
        <begin position="64"/>
        <end position="135"/>
    </location>
</feature>
<evidence type="ECO:0000256" key="3">
    <source>
        <dbReference type="ARBA" id="ARBA00022833"/>
    </source>
</evidence>
<dbReference type="CDD" id="cd19677">
    <property type="entry name" value="UBR-box_UBR7"/>
    <property type="match status" value="1"/>
</dbReference>
<dbReference type="SMART" id="SM00396">
    <property type="entry name" value="ZnF_UBR1"/>
    <property type="match status" value="1"/>
</dbReference>
<dbReference type="InterPro" id="IPR003126">
    <property type="entry name" value="Znf_UBR"/>
</dbReference>
<name>A0A1Q3AJQ3_ZYGRO</name>
<protein>
    <recommendedName>
        <fullName evidence="4">UBR-type domain-containing protein</fullName>
    </recommendedName>
</protein>
<comment type="caution">
    <text evidence="5">The sequence shown here is derived from an EMBL/GenBank/DDBJ whole genome shotgun (WGS) entry which is preliminary data.</text>
</comment>
<dbReference type="GO" id="GO:0061630">
    <property type="term" value="F:ubiquitin protein ligase activity"/>
    <property type="evidence" value="ECO:0007669"/>
    <property type="project" value="InterPro"/>
</dbReference>